<evidence type="ECO:0000256" key="4">
    <source>
        <dbReference type="ARBA" id="ARBA00012064"/>
    </source>
</evidence>
<dbReference type="InterPro" id="IPR035984">
    <property type="entry name" value="Acyl-CoA-binding_sf"/>
</dbReference>
<dbReference type="GO" id="GO:0005782">
    <property type="term" value="C:peroxisomal matrix"/>
    <property type="evidence" value="ECO:0007669"/>
    <property type="project" value="UniProtKB-SubCell"/>
</dbReference>
<dbReference type="InterPro" id="IPR022408">
    <property type="entry name" value="Acyl-CoA-binding_prot_CS"/>
</dbReference>
<dbReference type="PaxDb" id="9986-ENSOCUP00000013884"/>
<dbReference type="GO" id="GO:0005739">
    <property type="term" value="C:mitochondrion"/>
    <property type="evidence" value="ECO:0007669"/>
    <property type="project" value="UniProtKB-SubCell"/>
</dbReference>
<evidence type="ECO:0000256" key="13">
    <source>
        <dbReference type="ARBA" id="ARBA00050572"/>
    </source>
</evidence>
<evidence type="ECO:0000256" key="10">
    <source>
        <dbReference type="ARBA" id="ARBA00023235"/>
    </source>
</evidence>
<dbReference type="Bgee" id="ENSOCUG00000016155">
    <property type="expression patterns" value="Expressed in adult mammalian kidney and 14 other cell types or tissues"/>
</dbReference>
<protein>
    <recommendedName>
        <fullName evidence="20">Enoyl-CoA delta isomerase 2</fullName>
        <ecNumber evidence="4">5.3.3.8</ecNumber>
    </recommendedName>
    <alternativeName>
        <fullName evidence="21 22">Delta(3),Delta(2)-enoyl-CoA isomerase</fullName>
    </alternativeName>
    <alternativeName>
        <fullName evidence="23">Dodecenoyl-CoA isomerase</fullName>
    </alternativeName>
    <alternativeName>
        <fullName evidence="24">Peroxisomal 3,2-trans-enoyl-CoA isomerase</fullName>
    </alternativeName>
</protein>
<dbReference type="Ensembl" id="ENSOCUT00000016154.4">
    <property type="protein sequence ID" value="ENSOCUP00000013884.3"/>
    <property type="gene ID" value="ENSOCUG00000016155.4"/>
</dbReference>
<dbReference type="InterPro" id="IPR029045">
    <property type="entry name" value="ClpP/crotonase-like_dom_sf"/>
</dbReference>
<evidence type="ECO:0000256" key="8">
    <source>
        <dbReference type="ARBA" id="ARBA00023128"/>
    </source>
</evidence>
<dbReference type="GeneTree" id="ENSGT00940000155105"/>
<dbReference type="Pfam" id="PF00887">
    <property type="entry name" value="ACBP"/>
    <property type="match status" value="1"/>
</dbReference>
<dbReference type="PANTHER" id="PTHR43684:SF1">
    <property type="entry name" value="ENOYL-COA DELTA ISOMERASE 2"/>
    <property type="match status" value="1"/>
</dbReference>
<evidence type="ECO:0000256" key="18">
    <source>
        <dbReference type="ARBA" id="ARBA00055698"/>
    </source>
</evidence>
<dbReference type="InterPro" id="IPR051053">
    <property type="entry name" value="ECH/Chromodomain_protein"/>
</dbReference>
<dbReference type="InterPro" id="IPR001753">
    <property type="entry name" value="Enoyl-CoA_hydra/iso"/>
</dbReference>
<evidence type="ECO:0000313" key="28">
    <source>
        <dbReference type="Proteomes" id="UP000001811"/>
    </source>
</evidence>
<evidence type="ECO:0000256" key="2">
    <source>
        <dbReference type="ARBA" id="ARBA00004253"/>
    </source>
</evidence>
<comment type="catalytic activity">
    <reaction evidence="13">
        <text>(3E)-nonenoyl-CoA = (2E)-nonenoyl-CoA</text>
        <dbReference type="Rhea" id="RHEA:46068"/>
        <dbReference type="ChEBI" id="CHEBI:76292"/>
        <dbReference type="ChEBI" id="CHEBI:85655"/>
    </reaction>
    <physiologicalReaction direction="left-to-right" evidence="13">
        <dbReference type="Rhea" id="RHEA:46069"/>
    </physiologicalReaction>
</comment>
<dbReference type="FunFam" id="1.20.80.10:FF:000026">
    <property type="entry name" value="Enoyl-CoA delta isomerase 2, mitochondrial"/>
    <property type="match status" value="1"/>
</dbReference>
<evidence type="ECO:0000256" key="24">
    <source>
        <dbReference type="ARBA" id="ARBA00083421"/>
    </source>
</evidence>
<dbReference type="SUPFAM" id="SSF47027">
    <property type="entry name" value="Acyl-CoA binding protein"/>
    <property type="match status" value="1"/>
</dbReference>
<evidence type="ECO:0000259" key="26">
    <source>
        <dbReference type="PROSITE" id="PS51228"/>
    </source>
</evidence>
<dbReference type="eggNOG" id="KOG0016">
    <property type="taxonomic scope" value="Eukaryota"/>
</dbReference>
<evidence type="ECO:0000256" key="23">
    <source>
        <dbReference type="ARBA" id="ARBA00082088"/>
    </source>
</evidence>
<dbReference type="InParanoid" id="G1TB10"/>
<evidence type="ECO:0000256" key="6">
    <source>
        <dbReference type="ARBA" id="ARBA00022946"/>
    </source>
</evidence>
<evidence type="ECO:0000256" key="14">
    <source>
        <dbReference type="ARBA" id="ARBA00051293"/>
    </source>
</evidence>
<evidence type="ECO:0000256" key="19">
    <source>
        <dbReference type="ARBA" id="ARBA00060783"/>
    </source>
</evidence>
<comment type="catalytic activity">
    <reaction evidence="16">
        <text>(3E)-tetradecenoyl-CoA = (2E)-tetradecenoyl-CoA</text>
        <dbReference type="Rhea" id="RHEA:47476"/>
        <dbReference type="ChEBI" id="CHEBI:61405"/>
        <dbReference type="ChEBI" id="CHEBI:87710"/>
    </reaction>
    <physiologicalReaction direction="left-to-right" evidence="16">
        <dbReference type="Rhea" id="RHEA:47477"/>
    </physiologicalReaction>
</comment>
<comment type="subcellular location">
    <subcellularLocation>
        <location evidence="1">Mitochondrion</location>
    </subcellularLocation>
    <subcellularLocation>
        <location evidence="2">Peroxisome matrix</location>
    </subcellularLocation>
</comment>
<keyword evidence="5" id="KW-0597">Phosphoprotein</keyword>
<comment type="catalytic activity">
    <reaction evidence="14">
        <text>(2E)-tetradecenoyl-CoA = (3Z)-tetradecenoyl-CoA</text>
        <dbReference type="Rhea" id="RHEA:29847"/>
        <dbReference type="ChEBI" id="CHEBI:61405"/>
        <dbReference type="ChEBI" id="CHEBI:61968"/>
    </reaction>
    <physiologicalReaction direction="right-to-left" evidence="14">
        <dbReference type="Rhea" id="RHEA:29849"/>
    </physiologicalReaction>
</comment>
<accession>G1TB10</accession>
<dbReference type="PRINTS" id="PR00689">
    <property type="entry name" value="ACOABINDINGP"/>
</dbReference>
<dbReference type="InterPro" id="IPR000582">
    <property type="entry name" value="Acyl-CoA-binding_protein"/>
</dbReference>
<evidence type="ECO:0000256" key="9">
    <source>
        <dbReference type="ARBA" id="ARBA00023140"/>
    </source>
</evidence>
<sequence>MPGAARAWPGQSLEPGPLLEGQEPKSLSHPPGKLGWKQRLDLNLALCAAGCGSPRWQLDPPCHEACTCVCVERRLPAQTLLIGQGKGRFRTWLCTSASCHLCLVCSLLTYVPGPSSRGLPRSQHTRLQASPGLTAAPSPTAMRASEKDLEKAVSQLQLLKEDPGNAVKLRLYALYKQATEGPCTMPKPSVSDFISKAKWDAWNALGSLPKETARQDYVDLVSSLSSSSESSSPVQPGASSRSPGYETLVVTSEGDITKIMFNRPTKKNAVNTQMYHELMLALKTASEDDSILTVVTGDGDYYSSGNDLTNFTDVHSGGLEEKAKSSVTLLRNFVNCFIDFPKPLVAAVNGPAVGIAVTLLGLFDVVYASDKATFHTPFSQLGLIPEGCSSYTFPKIMGTAKAAEVLIFGKKLTAAEACARGLVTEVFPDSTFQREVWTRLKTYAKLPKNAMRVSKELLRNLEREKLHAVNEEECRAIQGRWMSDESLNAVASFLSRQESLSPRALEHGAWSPALESIHRMARGHHIFIHHYGTLTPTRRDGLDRPEHREPAHHGLEVLRGLHVLLQPPGEGAKEGDSLPENPVRVLVSFGKMYSITEKPIRICFFL</sequence>
<evidence type="ECO:0000256" key="22">
    <source>
        <dbReference type="ARBA" id="ARBA00078358"/>
    </source>
</evidence>
<comment type="catalytic activity">
    <reaction evidence="11">
        <text>a (3E)-enoyl-CoA = a 4-saturated (2E)-enoyl-CoA</text>
        <dbReference type="Rhea" id="RHEA:45228"/>
        <dbReference type="ChEBI" id="CHEBI:58521"/>
        <dbReference type="ChEBI" id="CHEBI:85097"/>
        <dbReference type="EC" id="5.3.3.8"/>
    </reaction>
    <physiologicalReaction direction="left-to-right" evidence="11">
        <dbReference type="Rhea" id="RHEA:45229"/>
    </physiologicalReaction>
</comment>
<dbReference type="InterPro" id="IPR014352">
    <property type="entry name" value="FERM/acyl-CoA-bd_prot_sf"/>
</dbReference>
<evidence type="ECO:0000256" key="15">
    <source>
        <dbReference type="ARBA" id="ARBA00051834"/>
    </source>
</evidence>
<reference evidence="27 28" key="1">
    <citation type="journal article" date="2011" name="Nature">
        <title>A high-resolution map of human evolutionary constraint using 29 mammals.</title>
        <authorList>
            <person name="Lindblad-Toh K."/>
            <person name="Garber M."/>
            <person name="Zuk O."/>
            <person name="Lin M.F."/>
            <person name="Parker B.J."/>
            <person name="Washietl S."/>
            <person name="Kheradpour P."/>
            <person name="Ernst J."/>
            <person name="Jordan G."/>
            <person name="Mauceli E."/>
            <person name="Ward L.D."/>
            <person name="Lowe C.B."/>
            <person name="Holloway A.K."/>
            <person name="Clamp M."/>
            <person name="Gnerre S."/>
            <person name="Alfoldi J."/>
            <person name="Beal K."/>
            <person name="Chang J."/>
            <person name="Clawson H."/>
            <person name="Cuff J."/>
            <person name="Di Palma F."/>
            <person name="Fitzgerald S."/>
            <person name="Flicek P."/>
            <person name="Guttman M."/>
            <person name="Hubisz M.J."/>
            <person name="Jaffe D.B."/>
            <person name="Jungreis I."/>
            <person name="Kent W.J."/>
            <person name="Kostka D."/>
            <person name="Lara M."/>
            <person name="Martins A.L."/>
            <person name="Massingham T."/>
            <person name="Moltke I."/>
            <person name="Raney B.J."/>
            <person name="Rasmussen M.D."/>
            <person name="Robinson J."/>
            <person name="Stark A."/>
            <person name="Vilella A.J."/>
            <person name="Wen J."/>
            <person name="Xie X."/>
            <person name="Zody M.C."/>
            <person name="Baldwin J."/>
            <person name="Bloom T."/>
            <person name="Chin C.W."/>
            <person name="Heiman D."/>
            <person name="Nicol R."/>
            <person name="Nusbaum C."/>
            <person name="Young S."/>
            <person name="Wilkinson J."/>
            <person name="Worley K.C."/>
            <person name="Kovar C.L."/>
            <person name="Muzny D.M."/>
            <person name="Gibbs R.A."/>
            <person name="Cree A."/>
            <person name="Dihn H.H."/>
            <person name="Fowler G."/>
            <person name="Jhangiani S."/>
            <person name="Joshi V."/>
            <person name="Lee S."/>
            <person name="Lewis L.R."/>
            <person name="Nazareth L.V."/>
            <person name="Okwuonu G."/>
            <person name="Santibanez J."/>
            <person name="Warren W.C."/>
            <person name="Mardis E.R."/>
            <person name="Weinstock G.M."/>
            <person name="Wilson R.K."/>
            <person name="Delehaunty K."/>
            <person name="Dooling D."/>
            <person name="Fronik C."/>
            <person name="Fulton L."/>
            <person name="Fulton B."/>
            <person name="Graves T."/>
            <person name="Minx P."/>
            <person name="Sodergren E."/>
            <person name="Birney E."/>
            <person name="Margulies E.H."/>
            <person name="Herrero J."/>
            <person name="Green E.D."/>
            <person name="Haussler D."/>
            <person name="Siepel A."/>
            <person name="Goldman N."/>
            <person name="Pollard K.S."/>
            <person name="Pedersen J.S."/>
            <person name="Lander E.S."/>
            <person name="Kellis M."/>
        </authorList>
    </citation>
    <scope>NUCLEOTIDE SEQUENCE [LARGE SCALE GENOMIC DNA]</scope>
    <source>
        <strain evidence="28">Thorbecke</strain>
    </source>
</reference>
<keyword evidence="28" id="KW-1185">Reference proteome</keyword>
<dbReference type="Gene3D" id="3.90.226.10">
    <property type="entry name" value="2-enoyl-CoA Hydratase, Chain A, domain 1"/>
    <property type="match status" value="1"/>
</dbReference>
<comment type="catalytic activity">
    <reaction evidence="15">
        <text>(3E)-octenoyl-CoA = (2E)-octenoyl-CoA</text>
        <dbReference type="Rhea" id="RHEA:49852"/>
        <dbReference type="ChEBI" id="CHEBI:62242"/>
        <dbReference type="ChEBI" id="CHEBI:131962"/>
    </reaction>
    <physiologicalReaction direction="left-to-right" evidence="15">
        <dbReference type="Rhea" id="RHEA:49853"/>
    </physiologicalReaction>
</comment>
<dbReference type="Proteomes" id="UP000001811">
    <property type="component" value="Unplaced"/>
</dbReference>
<feature type="region of interest" description="Disordered" evidence="25">
    <location>
        <begin position="224"/>
        <end position="246"/>
    </location>
</feature>
<evidence type="ECO:0000256" key="5">
    <source>
        <dbReference type="ARBA" id="ARBA00022553"/>
    </source>
</evidence>
<dbReference type="eggNOG" id="KOG0817">
    <property type="taxonomic scope" value="Eukaryota"/>
</dbReference>
<dbReference type="FunFam" id="3.90.226.10:FF:000084">
    <property type="entry name" value="Enoyl-CoA delta isomerase 2, mitochondrial"/>
    <property type="match status" value="1"/>
</dbReference>
<dbReference type="CDD" id="cd06558">
    <property type="entry name" value="crotonase-like"/>
    <property type="match status" value="1"/>
</dbReference>
<dbReference type="EC" id="5.3.3.8" evidence="4"/>
<evidence type="ECO:0000256" key="1">
    <source>
        <dbReference type="ARBA" id="ARBA00004173"/>
    </source>
</evidence>
<comment type="similarity">
    <text evidence="19">In the C-terminal section; belongs to the enoyl-CoA hydratase/isomerase family.</text>
</comment>
<feature type="region of interest" description="Disordered" evidence="25">
    <location>
        <begin position="115"/>
        <end position="142"/>
    </location>
</feature>
<dbReference type="FunCoup" id="G1TB10">
    <property type="interactions" value="1058"/>
</dbReference>
<dbReference type="GO" id="GO:0004165">
    <property type="term" value="F:delta(3)-delta(2)-enoyl-CoA isomerase activity"/>
    <property type="evidence" value="ECO:0007669"/>
    <property type="project" value="UniProtKB-EC"/>
</dbReference>
<keyword evidence="9" id="KW-0576">Peroxisome</keyword>
<dbReference type="Gene3D" id="1.10.12.10">
    <property type="entry name" value="Lyase 2-enoyl-coa Hydratase, Chain A, domain 2"/>
    <property type="match status" value="1"/>
</dbReference>
<comment type="catalytic activity">
    <reaction evidence="12">
        <text>a (3Z)-enoyl-CoA = a 4-saturated (2E)-enoyl-CoA</text>
        <dbReference type="Rhea" id="RHEA:45900"/>
        <dbReference type="ChEBI" id="CHEBI:85097"/>
        <dbReference type="ChEBI" id="CHEBI:85489"/>
        <dbReference type="EC" id="5.3.3.8"/>
    </reaction>
    <physiologicalReaction direction="left-to-right" evidence="12">
        <dbReference type="Rhea" id="RHEA:45901"/>
    </physiologicalReaction>
</comment>
<evidence type="ECO:0000256" key="12">
    <source>
        <dbReference type="ARBA" id="ARBA00035959"/>
    </source>
</evidence>
<dbReference type="PROSITE" id="PS00880">
    <property type="entry name" value="ACB_1"/>
    <property type="match status" value="1"/>
</dbReference>
<evidence type="ECO:0000256" key="3">
    <source>
        <dbReference type="ARBA" id="ARBA00005005"/>
    </source>
</evidence>
<evidence type="ECO:0000256" key="21">
    <source>
        <dbReference type="ARBA" id="ARBA00076241"/>
    </source>
</evidence>
<evidence type="ECO:0000256" key="16">
    <source>
        <dbReference type="ARBA" id="ARBA00052100"/>
    </source>
</evidence>
<keyword evidence="7" id="KW-0007">Acetylation</keyword>
<dbReference type="InterPro" id="IPR014748">
    <property type="entry name" value="Enoyl-CoA_hydra_C"/>
</dbReference>
<keyword evidence="8" id="KW-0496">Mitochondrion</keyword>
<dbReference type="STRING" id="9986.ENSOCUP00000013884"/>
<dbReference type="HOGENOM" id="CLU_450508_0_0_1"/>
<keyword evidence="6" id="KW-0809">Transit peptide</keyword>
<name>G1TB10_RABIT</name>
<dbReference type="Gene3D" id="1.20.80.10">
    <property type="match status" value="1"/>
</dbReference>
<feature type="domain" description="ACB" evidence="26">
    <location>
        <begin position="145"/>
        <end position="230"/>
    </location>
</feature>
<proteinExistence type="inferred from homology"/>
<dbReference type="AlphaFoldDB" id="G1TB10"/>
<organism evidence="27 28">
    <name type="scientific">Oryctolagus cuniculus</name>
    <name type="common">Rabbit</name>
    <dbReference type="NCBI Taxonomy" id="9986"/>
    <lineage>
        <taxon>Eukaryota</taxon>
        <taxon>Metazoa</taxon>
        <taxon>Chordata</taxon>
        <taxon>Craniata</taxon>
        <taxon>Vertebrata</taxon>
        <taxon>Euteleostomi</taxon>
        <taxon>Mammalia</taxon>
        <taxon>Eutheria</taxon>
        <taxon>Euarchontoglires</taxon>
        <taxon>Glires</taxon>
        <taxon>Lagomorpha</taxon>
        <taxon>Leporidae</taxon>
        <taxon>Oryctolagus</taxon>
    </lineage>
</organism>
<dbReference type="GO" id="GO:0000062">
    <property type="term" value="F:fatty-acyl-CoA binding"/>
    <property type="evidence" value="ECO:0007669"/>
    <property type="project" value="InterPro"/>
</dbReference>
<dbReference type="SMR" id="G1TB10"/>
<dbReference type="FunFam" id="1.10.12.10:FF:000013">
    <property type="entry name" value="Enoyl-CoA delta isomerase 2, mitochondrial"/>
    <property type="match status" value="1"/>
</dbReference>
<dbReference type="PANTHER" id="PTHR43684">
    <property type="match status" value="1"/>
</dbReference>
<keyword evidence="10" id="KW-0413">Isomerase</keyword>
<comment type="catalytic activity">
    <reaction evidence="17">
        <text>(3Z)-octenoyl-CoA = (2E)-octenoyl-CoA</text>
        <dbReference type="Rhea" id="RHEA:46044"/>
        <dbReference type="ChEBI" id="CHEBI:62242"/>
        <dbReference type="ChEBI" id="CHEBI:85640"/>
    </reaction>
    <physiologicalReaction direction="left-to-right" evidence="17">
        <dbReference type="Rhea" id="RHEA:46045"/>
    </physiologicalReaction>
</comment>
<feature type="region of interest" description="Disordered" evidence="25">
    <location>
        <begin position="1"/>
        <end position="32"/>
    </location>
</feature>
<dbReference type="PROSITE" id="PS51228">
    <property type="entry name" value="ACB_2"/>
    <property type="match status" value="1"/>
</dbReference>
<comment type="function">
    <text evidence="18">Able to isomerize both 3-cis and 3-trans double bonds into the 2-trans form in a range of enoyl-CoA species. Has a preference for 3-trans substrates.</text>
</comment>
<evidence type="ECO:0000256" key="17">
    <source>
        <dbReference type="ARBA" id="ARBA00052542"/>
    </source>
</evidence>
<dbReference type="SUPFAM" id="SSF52096">
    <property type="entry name" value="ClpP/crotonase"/>
    <property type="match status" value="1"/>
</dbReference>
<comment type="pathway">
    <text evidence="3">Lipid metabolism; fatty acid beta-oxidation.</text>
</comment>
<evidence type="ECO:0000256" key="11">
    <source>
        <dbReference type="ARBA" id="ARBA00035949"/>
    </source>
</evidence>
<feature type="compositionally biased region" description="Low complexity" evidence="25">
    <location>
        <begin position="224"/>
        <end position="242"/>
    </location>
</feature>
<evidence type="ECO:0000256" key="20">
    <source>
        <dbReference type="ARBA" id="ARBA00067748"/>
    </source>
</evidence>
<reference evidence="27" key="2">
    <citation type="submission" date="2025-08" db="UniProtKB">
        <authorList>
            <consortium name="Ensembl"/>
        </authorList>
    </citation>
    <scope>IDENTIFICATION</scope>
    <source>
        <strain evidence="27">Thorbecke</strain>
    </source>
</reference>
<dbReference type="Pfam" id="PF00378">
    <property type="entry name" value="ECH_1"/>
    <property type="match status" value="1"/>
</dbReference>
<evidence type="ECO:0000313" key="27">
    <source>
        <dbReference type="Ensembl" id="ENSOCUP00000013884.3"/>
    </source>
</evidence>
<reference evidence="27" key="3">
    <citation type="submission" date="2025-09" db="UniProtKB">
        <authorList>
            <consortium name="Ensembl"/>
        </authorList>
    </citation>
    <scope>IDENTIFICATION</scope>
    <source>
        <strain evidence="27">Thorbecke</strain>
    </source>
</reference>
<evidence type="ECO:0000256" key="25">
    <source>
        <dbReference type="SAM" id="MobiDB-lite"/>
    </source>
</evidence>
<evidence type="ECO:0000256" key="7">
    <source>
        <dbReference type="ARBA" id="ARBA00022990"/>
    </source>
</evidence>